<dbReference type="Proteomes" id="UP000322997">
    <property type="component" value="Unassembled WGS sequence"/>
</dbReference>
<sequence>MDDLSNDNERNIPAWAYETIEIEDPDPDWMDQGIRERKELLQILSAWGGREVEHIGSTAIPDLPAKPIIDFMASISSFEDIDGVVGNLSLYDWHYVPPELDKHHWRRFFVKVENDKRVAHLHLMQEGEERWGEQLRFRNRLRADGHLADQYAALKRRIAQKFDHDREKYTEAKTTFINKVLRQ</sequence>
<dbReference type="PANTHER" id="PTHR34822:SF1">
    <property type="entry name" value="GRPB FAMILY PROTEIN"/>
    <property type="match status" value="1"/>
</dbReference>
<dbReference type="InterPro" id="IPR043519">
    <property type="entry name" value="NT_sf"/>
</dbReference>
<comment type="caution">
    <text evidence="1">The sequence shown here is derived from an EMBL/GenBank/DDBJ whole genome shotgun (WGS) entry which is preliminary data.</text>
</comment>
<proteinExistence type="predicted"/>
<evidence type="ECO:0000313" key="2">
    <source>
        <dbReference type="Proteomes" id="UP000322997"/>
    </source>
</evidence>
<evidence type="ECO:0000313" key="1">
    <source>
        <dbReference type="EMBL" id="TYS56720.1"/>
    </source>
</evidence>
<protein>
    <submittedName>
        <fullName evidence="1">GrpB family protein</fullName>
    </submittedName>
</protein>
<dbReference type="PANTHER" id="PTHR34822">
    <property type="entry name" value="GRPB DOMAIN PROTEIN (AFU_ORTHOLOGUE AFUA_1G01530)"/>
    <property type="match status" value="1"/>
</dbReference>
<dbReference type="AlphaFoldDB" id="A0A5D4S0K2"/>
<dbReference type="Gene3D" id="3.30.460.10">
    <property type="entry name" value="Beta Polymerase, domain 2"/>
    <property type="match status" value="1"/>
</dbReference>
<accession>A0A5D4S0K2</accession>
<dbReference type="Pfam" id="PF04229">
    <property type="entry name" value="GrpB"/>
    <property type="match status" value="1"/>
</dbReference>
<gene>
    <name evidence="1" type="ORF">FZC83_03900</name>
</gene>
<dbReference type="EMBL" id="VTEQ01000001">
    <property type="protein sequence ID" value="TYS56720.1"/>
    <property type="molecule type" value="Genomic_DNA"/>
</dbReference>
<organism evidence="1 2">
    <name type="scientific">Rossellomorea marisflavi</name>
    <dbReference type="NCBI Taxonomy" id="189381"/>
    <lineage>
        <taxon>Bacteria</taxon>
        <taxon>Bacillati</taxon>
        <taxon>Bacillota</taxon>
        <taxon>Bacilli</taxon>
        <taxon>Bacillales</taxon>
        <taxon>Bacillaceae</taxon>
        <taxon>Rossellomorea</taxon>
    </lineage>
</organism>
<dbReference type="InterPro" id="IPR007344">
    <property type="entry name" value="GrpB/CoaE"/>
</dbReference>
<dbReference type="SUPFAM" id="SSF81301">
    <property type="entry name" value="Nucleotidyltransferase"/>
    <property type="match status" value="1"/>
</dbReference>
<reference evidence="1 2" key="1">
    <citation type="submission" date="2019-08" db="EMBL/GenBank/DDBJ databases">
        <title>Bacillus genomes from the desert of Cuatro Cienegas, Coahuila.</title>
        <authorList>
            <person name="Olmedo-Alvarez G."/>
        </authorList>
    </citation>
    <scope>NUCLEOTIDE SEQUENCE [LARGE SCALE GENOMIC DNA]</scope>
    <source>
        <strain evidence="1 2">CH108_3D</strain>
    </source>
</reference>
<name>A0A5D4S0K2_9BACI</name>